<keyword evidence="3" id="KW-0285">Flavoprotein</keyword>
<evidence type="ECO:0000313" key="9">
    <source>
        <dbReference type="EMBL" id="RDV02009.1"/>
    </source>
</evidence>
<dbReference type="AlphaFoldDB" id="A0A371B350"/>
<dbReference type="PANTHER" id="PTHR11748">
    <property type="entry name" value="D-LACTATE DEHYDROGENASE"/>
    <property type="match status" value="1"/>
</dbReference>
<dbReference type="SUPFAM" id="SSF55103">
    <property type="entry name" value="FAD-linked oxidases, C-terminal domain"/>
    <property type="match status" value="1"/>
</dbReference>
<evidence type="ECO:0000256" key="4">
    <source>
        <dbReference type="ARBA" id="ARBA00022827"/>
    </source>
</evidence>
<keyword evidence="4" id="KW-0274">FAD</keyword>
<evidence type="ECO:0000256" key="3">
    <source>
        <dbReference type="ARBA" id="ARBA00022630"/>
    </source>
</evidence>
<evidence type="ECO:0000256" key="1">
    <source>
        <dbReference type="ARBA" id="ARBA00001974"/>
    </source>
</evidence>
<comment type="caution">
    <text evidence="9">The sequence shown here is derived from an EMBL/GenBank/DDBJ whole genome shotgun (WGS) entry which is preliminary data.</text>
</comment>
<dbReference type="EMBL" id="QRGO01000002">
    <property type="protein sequence ID" value="RDV02009.1"/>
    <property type="molecule type" value="Genomic_DNA"/>
</dbReference>
<dbReference type="PANTHER" id="PTHR11748:SF111">
    <property type="entry name" value="D-LACTATE DEHYDROGENASE, MITOCHONDRIAL-RELATED"/>
    <property type="match status" value="1"/>
</dbReference>
<keyword evidence="5" id="KW-0809">Transit peptide</keyword>
<dbReference type="SUPFAM" id="SSF56176">
    <property type="entry name" value="FAD-binding/transporter-associated domain-like"/>
    <property type="match status" value="1"/>
</dbReference>
<evidence type="ECO:0000256" key="6">
    <source>
        <dbReference type="ARBA" id="ARBA00023002"/>
    </source>
</evidence>
<evidence type="ECO:0000259" key="8">
    <source>
        <dbReference type="PROSITE" id="PS51387"/>
    </source>
</evidence>
<organism evidence="9 10">
    <name type="scientific">Undibacter mobilis</name>
    <dbReference type="NCBI Taxonomy" id="2292256"/>
    <lineage>
        <taxon>Bacteria</taxon>
        <taxon>Pseudomonadati</taxon>
        <taxon>Pseudomonadota</taxon>
        <taxon>Alphaproteobacteria</taxon>
        <taxon>Hyphomicrobiales</taxon>
        <taxon>Nitrobacteraceae</taxon>
        <taxon>Undibacter</taxon>
    </lineage>
</organism>
<keyword evidence="6" id="KW-0560">Oxidoreductase</keyword>
<dbReference type="InterPro" id="IPR036318">
    <property type="entry name" value="FAD-bd_PCMH-like_sf"/>
</dbReference>
<sequence length="527" mass="56754">MTKALADAPPSPDDKIALFAGIVGKEYARASDDLRREFSQDLIDWEASARVALVVSPANTNEVAAVVKLAGQLNLAITVRGAGLSYTGGYLPQADETVAIDLTRLDEITALSEDDQYITVGAGATWQQVFDAAKSVGLRPVMHGPISGSHATVGGAASQNLLGRLDSFLGFEIVLGDGRIVTTGSGAMKKLPSPHYRHYGPDLTGLFIGDTGALGIKTKVTLKLEKPPHGLAMAAFSFPSLSQMVESILAIARLNIVPRLYGMDPLKSRTATKVTIVEAGRTLSSIASGRNSLMKGLVDAATVVRAGRGALDAADWVLHVHAEGVNDDAAQASIRLIRDICCKNGLELPATVAIAYNARPYSIRGLVGIQGERFVPINAIFPYSRAAAVASRIEQFFAEHKPVFDENDISTSCIASAEQGVFLLEPMFYWADELGPIHQRHLPADKFAKLNKNKRNIDTRNVVIGLREKLRTIFFEFGASHLQIGKYYGYEKAVAPETYDLLTAIKNSFDPAGRLNPGNFGWPKKPQ</sequence>
<dbReference type="Gene3D" id="3.30.465.10">
    <property type="match status" value="1"/>
</dbReference>
<comment type="cofactor">
    <cofactor evidence="1">
        <name>FAD</name>
        <dbReference type="ChEBI" id="CHEBI:57692"/>
    </cofactor>
</comment>
<proteinExistence type="inferred from homology"/>
<reference evidence="10" key="1">
    <citation type="submission" date="2018-08" db="EMBL/GenBank/DDBJ databases">
        <authorList>
            <person name="Kim S.-J."/>
            <person name="Jung G.-Y."/>
        </authorList>
    </citation>
    <scope>NUCLEOTIDE SEQUENCE [LARGE SCALE GENOMIC DNA]</scope>
    <source>
        <strain evidence="10">GY_H</strain>
    </source>
</reference>
<dbReference type="GO" id="GO:0008720">
    <property type="term" value="F:D-lactate dehydrogenase (NAD+) activity"/>
    <property type="evidence" value="ECO:0007669"/>
    <property type="project" value="TreeGrafter"/>
</dbReference>
<evidence type="ECO:0000256" key="5">
    <source>
        <dbReference type="ARBA" id="ARBA00022946"/>
    </source>
</evidence>
<dbReference type="Pfam" id="PF01565">
    <property type="entry name" value="FAD_binding_4"/>
    <property type="match status" value="1"/>
</dbReference>
<evidence type="ECO:0000313" key="10">
    <source>
        <dbReference type="Proteomes" id="UP000263993"/>
    </source>
</evidence>
<dbReference type="InterPro" id="IPR004113">
    <property type="entry name" value="FAD-bd_oxidored_4_C"/>
</dbReference>
<feature type="domain" description="FAD-binding PCMH-type" evidence="8">
    <location>
        <begin position="47"/>
        <end position="227"/>
    </location>
</feature>
<dbReference type="EC" id="1.1.2.4" evidence="7"/>
<dbReference type="OrthoDB" id="9811557at2"/>
<accession>A0A371B350</accession>
<comment type="similarity">
    <text evidence="2">Belongs to the FAD-binding oxidoreductase/transferase type 4 family.</text>
</comment>
<dbReference type="GO" id="GO:1903457">
    <property type="term" value="P:lactate catabolic process"/>
    <property type="evidence" value="ECO:0007669"/>
    <property type="project" value="TreeGrafter"/>
</dbReference>
<dbReference type="InterPro" id="IPR016166">
    <property type="entry name" value="FAD-bd_PCMH"/>
</dbReference>
<evidence type="ECO:0000256" key="2">
    <source>
        <dbReference type="ARBA" id="ARBA00008000"/>
    </source>
</evidence>
<dbReference type="InterPro" id="IPR006094">
    <property type="entry name" value="Oxid_FAD_bind_N"/>
</dbReference>
<dbReference type="InterPro" id="IPR016169">
    <property type="entry name" value="FAD-bd_PCMH_sub2"/>
</dbReference>
<dbReference type="Pfam" id="PF02913">
    <property type="entry name" value="FAD-oxidase_C"/>
    <property type="match status" value="1"/>
</dbReference>
<dbReference type="InterPro" id="IPR016164">
    <property type="entry name" value="FAD-linked_Oxase-like_C"/>
</dbReference>
<name>A0A371B350_9BRAD</name>
<dbReference type="PROSITE" id="PS51387">
    <property type="entry name" value="FAD_PCMH"/>
    <property type="match status" value="1"/>
</dbReference>
<dbReference type="RefSeq" id="WP_115518130.1">
    <property type="nucleotide sequence ID" value="NZ_QRGO01000002.1"/>
</dbReference>
<keyword evidence="10" id="KW-1185">Reference proteome</keyword>
<gene>
    <name evidence="9" type="ORF">DXH78_15500</name>
</gene>
<protein>
    <recommendedName>
        <fullName evidence="7">D-lactate dehydrogenase (cytochrome)</fullName>
        <ecNumber evidence="7">1.1.2.4</ecNumber>
    </recommendedName>
</protein>
<dbReference type="GO" id="GO:0004458">
    <property type="term" value="F:D-lactate dehydrogenase (cytochrome) activity"/>
    <property type="evidence" value="ECO:0007669"/>
    <property type="project" value="UniProtKB-EC"/>
</dbReference>
<dbReference type="GO" id="GO:0071949">
    <property type="term" value="F:FAD binding"/>
    <property type="evidence" value="ECO:0007669"/>
    <property type="project" value="InterPro"/>
</dbReference>
<dbReference type="Proteomes" id="UP000263993">
    <property type="component" value="Unassembled WGS sequence"/>
</dbReference>
<evidence type="ECO:0000256" key="7">
    <source>
        <dbReference type="ARBA" id="ARBA00038897"/>
    </source>
</evidence>